<evidence type="ECO:0000313" key="1">
    <source>
        <dbReference type="EMBL" id="MBB5189144.1"/>
    </source>
</evidence>
<sequence>MSSIIMEMISVITEQLQDAGIGLRDTTINDE</sequence>
<dbReference type="AlphaFoldDB" id="A0A840R979"/>
<dbReference type="EMBL" id="JACHHW010000014">
    <property type="protein sequence ID" value="MBB5189144.1"/>
    <property type="molecule type" value="Genomic_DNA"/>
</dbReference>
<organism evidence="1 2">
    <name type="scientific">Zhongshania antarctica</name>
    <dbReference type="NCBI Taxonomy" id="641702"/>
    <lineage>
        <taxon>Bacteria</taxon>
        <taxon>Pseudomonadati</taxon>
        <taxon>Pseudomonadota</taxon>
        <taxon>Gammaproteobacteria</taxon>
        <taxon>Cellvibrionales</taxon>
        <taxon>Spongiibacteraceae</taxon>
        <taxon>Zhongshania</taxon>
    </lineage>
</organism>
<gene>
    <name evidence="1" type="ORF">HNQ57_003446</name>
</gene>
<reference evidence="1 2" key="1">
    <citation type="submission" date="2020-08" db="EMBL/GenBank/DDBJ databases">
        <title>Genomic Encyclopedia of Type Strains, Phase IV (KMG-IV): sequencing the most valuable type-strain genomes for metagenomic binning, comparative biology and taxonomic classification.</title>
        <authorList>
            <person name="Goeker M."/>
        </authorList>
    </citation>
    <scope>NUCLEOTIDE SEQUENCE [LARGE SCALE GENOMIC DNA]</scope>
    <source>
        <strain evidence="1 2">DSM 25701</strain>
    </source>
</reference>
<name>A0A840R979_9GAMM</name>
<protein>
    <submittedName>
        <fullName evidence="1">Uncharacterized protein</fullName>
    </submittedName>
</protein>
<accession>A0A840R979</accession>
<evidence type="ECO:0000313" key="2">
    <source>
        <dbReference type="Proteomes" id="UP000536640"/>
    </source>
</evidence>
<dbReference type="Proteomes" id="UP000536640">
    <property type="component" value="Unassembled WGS sequence"/>
</dbReference>
<keyword evidence="2" id="KW-1185">Reference proteome</keyword>
<proteinExistence type="predicted"/>
<comment type="caution">
    <text evidence="1">The sequence shown here is derived from an EMBL/GenBank/DDBJ whole genome shotgun (WGS) entry which is preliminary data.</text>
</comment>